<dbReference type="EMBL" id="AODF01000040">
    <property type="protein sequence ID" value="EUJ25984.1"/>
    <property type="molecule type" value="Genomic_DNA"/>
</dbReference>
<reference evidence="1 2" key="1">
    <citation type="journal article" date="2014" name="Int. J. Syst. Evol. Microbiol.">
        <title>Listeria floridensis sp. nov., Listeria aquatica sp. nov., Listeria cornellensis sp. nov., Listeria riparia sp. nov. and Listeria grandensis sp. nov., from agricultural and natural environments.</title>
        <authorList>
            <person name="den Bakker H.C."/>
            <person name="Warchocki S."/>
            <person name="Wright E.M."/>
            <person name="Allred A.F."/>
            <person name="Ahlstrom C."/>
            <person name="Manuel C.S."/>
            <person name="Stasiewicz M.J."/>
            <person name="Burrell A."/>
            <person name="Roof S."/>
            <person name="Strawn L."/>
            <person name="Fortes E.D."/>
            <person name="Nightingale K.K."/>
            <person name="Kephart D."/>
            <person name="Wiedmann M."/>
        </authorList>
    </citation>
    <scope>NUCLEOTIDE SEQUENCE [LARGE SCALE GENOMIC DNA]</scope>
    <source>
        <strain evidence="1 2">FSL S10-1187</strain>
    </source>
</reference>
<sequence>MFFHFTDLELESEIPKFSEVIRFIEDLLLITEASHYVDNYLIDKDLERTGPIQYEKIGQFAKSLVAISKREIAVPFTDRKNYLHLSQ</sequence>
<dbReference type="Proteomes" id="UP000019249">
    <property type="component" value="Unassembled WGS sequence"/>
</dbReference>
<dbReference type="RefSeq" id="WP_241433663.1">
    <property type="nucleotide sequence ID" value="NZ_AODF01000040.1"/>
</dbReference>
<keyword evidence="2" id="KW-1185">Reference proteome</keyword>
<organism evidence="1 2">
    <name type="scientific">Listeria floridensis FSL S10-1187</name>
    <dbReference type="NCBI Taxonomy" id="1265817"/>
    <lineage>
        <taxon>Bacteria</taxon>
        <taxon>Bacillati</taxon>
        <taxon>Bacillota</taxon>
        <taxon>Bacilli</taxon>
        <taxon>Bacillales</taxon>
        <taxon>Listeriaceae</taxon>
        <taxon>Listeria</taxon>
    </lineage>
</organism>
<protein>
    <submittedName>
        <fullName evidence="1">Uncharacterized protein</fullName>
    </submittedName>
</protein>
<proteinExistence type="predicted"/>
<comment type="caution">
    <text evidence="1">The sequence shown here is derived from an EMBL/GenBank/DDBJ whole genome shotgun (WGS) entry which is preliminary data.</text>
</comment>
<gene>
    <name evidence="1" type="ORF">MFLO_14562</name>
</gene>
<evidence type="ECO:0000313" key="2">
    <source>
        <dbReference type="Proteomes" id="UP000019249"/>
    </source>
</evidence>
<name>A0ABP3AWZ1_9LIST</name>
<evidence type="ECO:0000313" key="1">
    <source>
        <dbReference type="EMBL" id="EUJ25984.1"/>
    </source>
</evidence>
<accession>A0ABP3AWZ1</accession>